<feature type="transmembrane region" description="Helical" evidence="1">
    <location>
        <begin position="12"/>
        <end position="30"/>
    </location>
</feature>
<keyword evidence="1" id="KW-0472">Membrane</keyword>
<dbReference type="AlphaFoldDB" id="A0A0F9GM26"/>
<dbReference type="EMBL" id="LAZR01019700">
    <property type="protein sequence ID" value="KKL91566.1"/>
    <property type="molecule type" value="Genomic_DNA"/>
</dbReference>
<accession>A0A0F9GM26</accession>
<sequence>MRVDFEDLAGGRSGYLMGLISLLFAGFDSLTRYQIFRMVLLSEQRHRLFPLYYPD</sequence>
<name>A0A0F9GM26_9ZZZZ</name>
<keyword evidence="1" id="KW-0812">Transmembrane</keyword>
<comment type="caution">
    <text evidence="2">The sequence shown here is derived from an EMBL/GenBank/DDBJ whole genome shotgun (WGS) entry which is preliminary data.</text>
</comment>
<proteinExistence type="predicted"/>
<reference evidence="2" key="1">
    <citation type="journal article" date="2015" name="Nature">
        <title>Complex archaea that bridge the gap between prokaryotes and eukaryotes.</title>
        <authorList>
            <person name="Spang A."/>
            <person name="Saw J.H."/>
            <person name="Jorgensen S.L."/>
            <person name="Zaremba-Niedzwiedzka K."/>
            <person name="Martijn J."/>
            <person name="Lind A.E."/>
            <person name="van Eijk R."/>
            <person name="Schleper C."/>
            <person name="Guy L."/>
            <person name="Ettema T.J."/>
        </authorList>
    </citation>
    <scope>NUCLEOTIDE SEQUENCE</scope>
</reference>
<evidence type="ECO:0000313" key="2">
    <source>
        <dbReference type="EMBL" id="KKL91566.1"/>
    </source>
</evidence>
<keyword evidence="1" id="KW-1133">Transmembrane helix</keyword>
<organism evidence="2">
    <name type="scientific">marine sediment metagenome</name>
    <dbReference type="NCBI Taxonomy" id="412755"/>
    <lineage>
        <taxon>unclassified sequences</taxon>
        <taxon>metagenomes</taxon>
        <taxon>ecological metagenomes</taxon>
    </lineage>
</organism>
<gene>
    <name evidence="2" type="ORF">LCGC14_1893400</name>
</gene>
<evidence type="ECO:0000256" key="1">
    <source>
        <dbReference type="SAM" id="Phobius"/>
    </source>
</evidence>
<protein>
    <submittedName>
        <fullName evidence="2">Uncharacterized protein</fullName>
    </submittedName>
</protein>